<keyword evidence="8" id="KW-1185">Reference proteome</keyword>
<evidence type="ECO:0000256" key="4">
    <source>
        <dbReference type="ARBA" id="ARBA00023125"/>
    </source>
</evidence>
<dbReference type="SMART" id="SM00692">
    <property type="entry name" value="DM3"/>
    <property type="match status" value="1"/>
</dbReference>
<evidence type="ECO:0000256" key="5">
    <source>
        <dbReference type="PROSITE-ProRule" id="PRU00309"/>
    </source>
</evidence>
<evidence type="ECO:0000259" key="6">
    <source>
        <dbReference type="PROSITE" id="PS50950"/>
    </source>
</evidence>
<dbReference type="GeneID" id="100571446"/>
<name>A0A8R2A4X1_ACYPI</name>
<keyword evidence="4 5" id="KW-0238">DNA-binding</keyword>
<evidence type="ECO:0000313" key="7">
    <source>
        <dbReference type="EnsemblMetazoa" id="XP_003243106.1"/>
    </source>
</evidence>
<dbReference type="GO" id="GO:0008270">
    <property type="term" value="F:zinc ion binding"/>
    <property type="evidence" value="ECO:0007669"/>
    <property type="project" value="UniProtKB-KW"/>
</dbReference>
<evidence type="ECO:0000256" key="3">
    <source>
        <dbReference type="ARBA" id="ARBA00022833"/>
    </source>
</evidence>
<accession>A0A8R2A4X1</accession>
<evidence type="ECO:0000256" key="2">
    <source>
        <dbReference type="ARBA" id="ARBA00022771"/>
    </source>
</evidence>
<organism evidence="7 8">
    <name type="scientific">Acyrthosiphon pisum</name>
    <name type="common">Pea aphid</name>
    <dbReference type="NCBI Taxonomy" id="7029"/>
    <lineage>
        <taxon>Eukaryota</taxon>
        <taxon>Metazoa</taxon>
        <taxon>Ecdysozoa</taxon>
        <taxon>Arthropoda</taxon>
        <taxon>Hexapoda</taxon>
        <taxon>Insecta</taxon>
        <taxon>Pterygota</taxon>
        <taxon>Neoptera</taxon>
        <taxon>Paraneoptera</taxon>
        <taxon>Hemiptera</taxon>
        <taxon>Sternorrhyncha</taxon>
        <taxon>Aphidomorpha</taxon>
        <taxon>Aphidoidea</taxon>
        <taxon>Aphididae</taxon>
        <taxon>Macrosiphini</taxon>
        <taxon>Acyrthosiphon</taxon>
    </lineage>
</organism>
<dbReference type="Proteomes" id="UP000007819">
    <property type="component" value="Chromosome A1"/>
</dbReference>
<dbReference type="EnsemblMetazoa" id="XM_003243058.4">
    <property type="protein sequence ID" value="XP_003243106.1"/>
    <property type="gene ID" value="LOC100571446"/>
</dbReference>
<reference evidence="7" key="2">
    <citation type="submission" date="2022-06" db="UniProtKB">
        <authorList>
            <consortium name="EnsemblMetazoa"/>
        </authorList>
    </citation>
    <scope>IDENTIFICATION</scope>
</reference>
<reference evidence="8" key="1">
    <citation type="submission" date="2010-06" db="EMBL/GenBank/DDBJ databases">
        <authorList>
            <person name="Jiang H."/>
            <person name="Abraham K."/>
            <person name="Ali S."/>
            <person name="Alsbrooks S.L."/>
            <person name="Anim B.N."/>
            <person name="Anosike U.S."/>
            <person name="Attaway T."/>
            <person name="Bandaranaike D.P."/>
            <person name="Battles P.K."/>
            <person name="Bell S.N."/>
            <person name="Bell A.V."/>
            <person name="Beltran B."/>
            <person name="Bickham C."/>
            <person name="Bustamante Y."/>
            <person name="Caleb T."/>
            <person name="Canada A."/>
            <person name="Cardenas V."/>
            <person name="Carter K."/>
            <person name="Chacko J."/>
            <person name="Chandrabose M.N."/>
            <person name="Chavez D."/>
            <person name="Chavez A."/>
            <person name="Chen L."/>
            <person name="Chu H.-S."/>
            <person name="Claassen K.J."/>
            <person name="Cockrell R."/>
            <person name="Collins M."/>
            <person name="Cooper J.A."/>
            <person name="Cree A."/>
            <person name="Curry S.M."/>
            <person name="Da Y."/>
            <person name="Dao M.D."/>
            <person name="Das B."/>
            <person name="Davila M.-L."/>
            <person name="Davy-Carroll L."/>
            <person name="Denson S."/>
            <person name="Dinh H."/>
            <person name="Ebong V.E."/>
            <person name="Edwards J.R."/>
            <person name="Egan A."/>
            <person name="El-Daye J."/>
            <person name="Escobedo L."/>
            <person name="Fernandez S."/>
            <person name="Fernando P.R."/>
            <person name="Flagg N."/>
            <person name="Forbes L.D."/>
            <person name="Fowler R.G."/>
            <person name="Fu Q."/>
            <person name="Gabisi R.A."/>
            <person name="Ganer J."/>
            <person name="Garbino Pronczuk A."/>
            <person name="Garcia R.M."/>
            <person name="Garner T."/>
            <person name="Garrett T.E."/>
            <person name="Gonzalez D.A."/>
            <person name="Hamid H."/>
            <person name="Hawkins E.S."/>
            <person name="Hirani K."/>
            <person name="Hogues M.E."/>
            <person name="Hollins B."/>
            <person name="Hsiao C.-H."/>
            <person name="Jabil R."/>
            <person name="James M.L."/>
            <person name="Jhangiani S.N."/>
            <person name="Johnson B."/>
            <person name="Johnson Q."/>
            <person name="Joshi V."/>
            <person name="Kalu J.B."/>
            <person name="Kam C."/>
            <person name="Kashfia A."/>
            <person name="Keebler J."/>
            <person name="Kisamo H."/>
            <person name="Kovar C.L."/>
            <person name="Lago L.A."/>
            <person name="Lai C.-Y."/>
            <person name="Laidlaw J."/>
            <person name="Lara F."/>
            <person name="Le T.-K."/>
            <person name="Lee S.L."/>
            <person name="Legall F.H."/>
            <person name="Lemon S.J."/>
            <person name="Lewis L.R."/>
            <person name="Li B."/>
            <person name="Liu Y."/>
            <person name="Liu Y.-S."/>
            <person name="Lopez J."/>
            <person name="Lozado R.J."/>
            <person name="Lu J."/>
            <person name="Madu R.C."/>
            <person name="Maheshwari M."/>
            <person name="Maheshwari R."/>
            <person name="Malloy K."/>
            <person name="Martinez E."/>
            <person name="Mathew T."/>
            <person name="Mercado I.C."/>
            <person name="Mercado C."/>
            <person name="Meyer B."/>
            <person name="Montgomery K."/>
            <person name="Morgan M.B."/>
            <person name="Munidasa M."/>
            <person name="Nazareth L.V."/>
            <person name="Nelson J."/>
            <person name="Ng B.M."/>
            <person name="Nguyen N.B."/>
            <person name="Nguyen P.Q."/>
            <person name="Nguyen T."/>
            <person name="Obregon M."/>
            <person name="Okwuonu G.O."/>
            <person name="Onwere C.G."/>
            <person name="Orozco G."/>
            <person name="Parra A."/>
            <person name="Patel S."/>
            <person name="Patil S."/>
            <person name="Perez A."/>
            <person name="Perez Y."/>
            <person name="Pham C."/>
            <person name="Primus E.L."/>
            <person name="Pu L.-L."/>
            <person name="Puazo M."/>
            <person name="Qin X."/>
            <person name="Quiroz J.B."/>
            <person name="Reese J."/>
            <person name="Richards S."/>
            <person name="Rives C.M."/>
            <person name="Robberts R."/>
            <person name="Ruiz S.J."/>
            <person name="Ruiz M.J."/>
            <person name="Santibanez J."/>
            <person name="Schneider B.W."/>
            <person name="Sisson I."/>
            <person name="Smith M."/>
            <person name="Sodergren E."/>
            <person name="Song X.-Z."/>
            <person name="Song B.B."/>
            <person name="Summersgill H."/>
            <person name="Thelus R."/>
            <person name="Thornton R.D."/>
            <person name="Trejos Z.Y."/>
            <person name="Usmani K."/>
            <person name="Vattathil S."/>
            <person name="Villasana D."/>
            <person name="Walker D.L."/>
            <person name="Wang S."/>
            <person name="Wang K."/>
            <person name="White C.S."/>
            <person name="Williams A.C."/>
            <person name="Williamson J."/>
            <person name="Wilson K."/>
            <person name="Woghiren I.O."/>
            <person name="Woodworth J.R."/>
            <person name="Worley K.C."/>
            <person name="Wright R.A."/>
            <person name="Wu W."/>
            <person name="Young L."/>
            <person name="Zhang L."/>
            <person name="Zhang J."/>
            <person name="Zhu Y."/>
            <person name="Muzny D.M."/>
            <person name="Weinstock G."/>
            <person name="Gibbs R.A."/>
        </authorList>
    </citation>
    <scope>NUCLEOTIDE SEQUENCE [LARGE SCALE GENOMIC DNA]</scope>
    <source>
        <strain evidence="8">LSR1</strain>
    </source>
</reference>
<protein>
    <recommendedName>
        <fullName evidence="6">THAP-type domain-containing protein</fullName>
    </recommendedName>
</protein>
<dbReference type="SUPFAM" id="SSF57716">
    <property type="entry name" value="Glucocorticoid receptor-like (DNA-binding domain)"/>
    <property type="match status" value="1"/>
</dbReference>
<keyword evidence="1" id="KW-0479">Metal-binding</keyword>
<sequence length="133" mass="14958">MPPKNAFRCVVGGCKSRDVICHRFPNPRTDMERLKTWMEIVGLKNEDPCLVYAKKYVCSLHFTSDCSSIGTKRLNAKALPSLFLHSDIIELDTVQTDSNRAGLEGFLPTILCMQPAHFTIFNGPTNTILHFSQ</sequence>
<evidence type="ECO:0000313" key="8">
    <source>
        <dbReference type="Proteomes" id="UP000007819"/>
    </source>
</evidence>
<dbReference type="InterPro" id="IPR006612">
    <property type="entry name" value="THAP_Znf"/>
</dbReference>
<dbReference type="KEGG" id="api:100571446"/>
<feature type="domain" description="THAP-type" evidence="6">
    <location>
        <begin position="1"/>
        <end position="83"/>
    </location>
</feature>
<keyword evidence="3" id="KW-0862">Zinc</keyword>
<dbReference type="Pfam" id="PF05485">
    <property type="entry name" value="THAP"/>
    <property type="match status" value="1"/>
</dbReference>
<dbReference type="PROSITE" id="PS50950">
    <property type="entry name" value="ZF_THAP"/>
    <property type="match status" value="1"/>
</dbReference>
<dbReference type="OrthoDB" id="6613830at2759"/>
<keyword evidence="2 5" id="KW-0863">Zinc-finger</keyword>
<dbReference type="GO" id="GO:0003677">
    <property type="term" value="F:DNA binding"/>
    <property type="evidence" value="ECO:0007669"/>
    <property type="project" value="UniProtKB-UniRule"/>
</dbReference>
<dbReference type="RefSeq" id="XP_003243106.1">
    <property type="nucleotide sequence ID" value="XM_003243058.3"/>
</dbReference>
<dbReference type="SMART" id="SM00980">
    <property type="entry name" value="THAP"/>
    <property type="match status" value="1"/>
</dbReference>
<evidence type="ECO:0000256" key="1">
    <source>
        <dbReference type="ARBA" id="ARBA00022723"/>
    </source>
</evidence>
<proteinExistence type="predicted"/>
<dbReference type="AlphaFoldDB" id="A0A8R2A4X1"/>